<organism evidence="1 2">
    <name type="scientific">Coemansia asiatica</name>
    <dbReference type="NCBI Taxonomy" id="1052880"/>
    <lineage>
        <taxon>Eukaryota</taxon>
        <taxon>Fungi</taxon>
        <taxon>Fungi incertae sedis</taxon>
        <taxon>Zoopagomycota</taxon>
        <taxon>Kickxellomycotina</taxon>
        <taxon>Kickxellomycetes</taxon>
        <taxon>Kickxellales</taxon>
        <taxon>Kickxellaceae</taxon>
        <taxon>Coemansia</taxon>
    </lineage>
</organism>
<dbReference type="AlphaFoldDB" id="A0A9W8CKV1"/>
<proteinExistence type="predicted"/>
<dbReference type="EMBL" id="JANBOH010000084">
    <property type="protein sequence ID" value="KAJ1645902.1"/>
    <property type="molecule type" value="Genomic_DNA"/>
</dbReference>
<dbReference type="Proteomes" id="UP001145021">
    <property type="component" value="Unassembled WGS sequence"/>
</dbReference>
<sequence length="70" mass="8154">MALRNKGNSEMVDMAAKKERAEELSVLKSELSNLRPEARVYEQRTRTPIFFRTTQAKALEKTRRELEATK</sequence>
<gene>
    <name evidence="1" type="ORF">LPJ64_002563</name>
</gene>
<accession>A0A9W8CKV1</accession>
<evidence type="ECO:0000313" key="1">
    <source>
        <dbReference type="EMBL" id="KAJ1645902.1"/>
    </source>
</evidence>
<keyword evidence="2" id="KW-1185">Reference proteome</keyword>
<reference evidence="1" key="1">
    <citation type="submission" date="2022-07" db="EMBL/GenBank/DDBJ databases">
        <title>Phylogenomic reconstructions and comparative analyses of Kickxellomycotina fungi.</title>
        <authorList>
            <person name="Reynolds N.K."/>
            <person name="Stajich J.E."/>
            <person name="Barry K."/>
            <person name="Grigoriev I.V."/>
            <person name="Crous P."/>
            <person name="Smith M.E."/>
        </authorList>
    </citation>
    <scope>NUCLEOTIDE SEQUENCE</scope>
    <source>
        <strain evidence="1">NBRC 105413</strain>
    </source>
</reference>
<protein>
    <submittedName>
        <fullName evidence="1">Uncharacterized protein</fullName>
    </submittedName>
</protein>
<comment type="caution">
    <text evidence="1">The sequence shown here is derived from an EMBL/GenBank/DDBJ whole genome shotgun (WGS) entry which is preliminary data.</text>
</comment>
<name>A0A9W8CKV1_9FUNG</name>
<evidence type="ECO:0000313" key="2">
    <source>
        <dbReference type="Proteomes" id="UP001145021"/>
    </source>
</evidence>